<feature type="domain" description="C2H2-type" evidence="14">
    <location>
        <begin position="431"/>
        <end position="458"/>
    </location>
</feature>
<dbReference type="GO" id="GO:0008270">
    <property type="term" value="F:zinc ion binding"/>
    <property type="evidence" value="ECO:0007669"/>
    <property type="project" value="UniProtKB-UniRule"/>
</dbReference>
<dbReference type="EnsemblMetazoa" id="SCAU006483-RA">
    <property type="protein sequence ID" value="SCAU006483-PA"/>
    <property type="gene ID" value="SCAU006483"/>
</dbReference>
<evidence type="ECO:0000259" key="15">
    <source>
        <dbReference type="PROSITE" id="PS51915"/>
    </source>
</evidence>
<evidence type="ECO:0000256" key="11">
    <source>
        <dbReference type="PROSITE-ProRule" id="PRU00042"/>
    </source>
</evidence>
<dbReference type="PROSITE" id="PS50157">
    <property type="entry name" value="ZINC_FINGER_C2H2_2"/>
    <property type="match status" value="8"/>
</dbReference>
<keyword evidence="3 12" id="KW-0479">Metal-binding</keyword>
<keyword evidence="9" id="KW-0804">Transcription</keyword>
<evidence type="ECO:0000256" key="7">
    <source>
        <dbReference type="ARBA" id="ARBA00023015"/>
    </source>
</evidence>
<keyword evidence="4" id="KW-0677">Repeat</keyword>
<dbReference type="VEuPathDB" id="VectorBase:SCAU006483"/>
<feature type="binding site" evidence="12">
    <location>
        <position position="27"/>
    </location>
    <ligand>
        <name>Zn(2+)</name>
        <dbReference type="ChEBI" id="CHEBI:29105"/>
    </ligand>
</feature>
<evidence type="ECO:0000256" key="9">
    <source>
        <dbReference type="ARBA" id="ARBA00023163"/>
    </source>
</evidence>
<feature type="binding site" evidence="12">
    <location>
        <position position="30"/>
    </location>
    <ligand>
        <name>Zn(2+)</name>
        <dbReference type="ChEBI" id="CHEBI:29105"/>
    </ligand>
</feature>
<dbReference type="FunFam" id="3.30.160.60:FF:000100">
    <property type="entry name" value="Zinc finger 45-like"/>
    <property type="match status" value="1"/>
</dbReference>
<dbReference type="Pfam" id="PF07776">
    <property type="entry name" value="zf-AD"/>
    <property type="match status" value="1"/>
</dbReference>
<dbReference type="Pfam" id="PF13894">
    <property type="entry name" value="zf-C2H2_4"/>
    <property type="match status" value="1"/>
</dbReference>
<dbReference type="Pfam" id="PF13912">
    <property type="entry name" value="zf-C2H2_6"/>
    <property type="match status" value="1"/>
</dbReference>
<dbReference type="STRING" id="35570.A0A1I8PBE3"/>
<comment type="subcellular location">
    <subcellularLocation>
        <location evidence="1">Nucleus</location>
    </subcellularLocation>
</comment>
<keyword evidence="8" id="KW-0238">DNA-binding</keyword>
<dbReference type="InterPro" id="IPR013087">
    <property type="entry name" value="Znf_C2H2_type"/>
</dbReference>
<feature type="compositionally biased region" description="Basic residues" evidence="13">
    <location>
        <begin position="661"/>
        <end position="675"/>
    </location>
</feature>
<organism evidence="16 17">
    <name type="scientific">Stomoxys calcitrans</name>
    <name type="common">Stable fly</name>
    <name type="synonym">Conops calcitrans</name>
    <dbReference type="NCBI Taxonomy" id="35570"/>
    <lineage>
        <taxon>Eukaryota</taxon>
        <taxon>Metazoa</taxon>
        <taxon>Ecdysozoa</taxon>
        <taxon>Arthropoda</taxon>
        <taxon>Hexapoda</taxon>
        <taxon>Insecta</taxon>
        <taxon>Pterygota</taxon>
        <taxon>Neoptera</taxon>
        <taxon>Endopterygota</taxon>
        <taxon>Diptera</taxon>
        <taxon>Brachycera</taxon>
        <taxon>Muscomorpha</taxon>
        <taxon>Muscoidea</taxon>
        <taxon>Muscidae</taxon>
        <taxon>Stomoxys</taxon>
    </lineage>
</organism>
<dbReference type="GO" id="GO:0001228">
    <property type="term" value="F:DNA-binding transcription activator activity, RNA polymerase II-specific"/>
    <property type="evidence" value="ECO:0007669"/>
    <property type="project" value="TreeGrafter"/>
</dbReference>
<dbReference type="PROSITE" id="PS00028">
    <property type="entry name" value="ZINC_FINGER_C2H2_1"/>
    <property type="match status" value="8"/>
</dbReference>
<evidence type="ECO:0000313" key="17">
    <source>
        <dbReference type="Proteomes" id="UP000095300"/>
    </source>
</evidence>
<keyword evidence="10" id="KW-0539">Nucleus</keyword>
<evidence type="ECO:0000256" key="13">
    <source>
        <dbReference type="SAM" id="MobiDB-lite"/>
    </source>
</evidence>
<protein>
    <recommendedName>
        <fullName evidence="18">Zinc finger protein weckle</fullName>
    </recommendedName>
</protein>
<feature type="domain" description="C2H2-type" evidence="14">
    <location>
        <begin position="519"/>
        <end position="546"/>
    </location>
</feature>
<evidence type="ECO:0000256" key="12">
    <source>
        <dbReference type="PROSITE-ProRule" id="PRU01263"/>
    </source>
</evidence>
<dbReference type="GO" id="GO:0000978">
    <property type="term" value="F:RNA polymerase II cis-regulatory region sequence-specific DNA binding"/>
    <property type="evidence" value="ECO:0007669"/>
    <property type="project" value="TreeGrafter"/>
</dbReference>
<keyword evidence="6 12" id="KW-0862">Zinc</keyword>
<dbReference type="PANTHER" id="PTHR24393:SF15">
    <property type="entry name" value="IP01243P-RELATED"/>
    <property type="match status" value="1"/>
</dbReference>
<dbReference type="InterPro" id="IPR012934">
    <property type="entry name" value="Znf_AD"/>
</dbReference>
<dbReference type="SUPFAM" id="SSF57716">
    <property type="entry name" value="Glucocorticoid receptor-like (DNA-binding domain)"/>
    <property type="match status" value="1"/>
</dbReference>
<evidence type="ECO:0000259" key="14">
    <source>
        <dbReference type="PROSITE" id="PS50157"/>
    </source>
</evidence>
<feature type="domain" description="C2H2-type" evidence="14">
    <location>
        <begin position="491"/>
        <end position="518"/>
    </location>
</feature>
<dbReference type="GO" id="GO:0005634">
    <property type="term" value="C:nucleus"/>
    <property type="evidence" value="ECO:0007669"/>
    <property type="project" value="UniProtKB-SubCell"/>
</dbReference>
<dbReference type="AlphaFoldDB" id="A0A1I8PBE3"/>
<feature type="domain" description="C2H2-type" evidence="14">
    <location>
        <begin position="602"/>
        <end position="630"/>
    </location>
</feature>
<keyword evidence="5 11" id="KW-0863">Zinc-finger</keyword>
<feature type="domain" description="C2H2-type" evidence="14">
    <location>
        <begin position="574"/>
        <end position="601"/>
    </location>
</feature>
<evidence type="ECO:0000256" key="1">
    <source>
        <dbReference type="ARBA" id="ARBA00004123"/>
    </source>
</evidence>
<evidence type="ECO:0000256" key="2">
    <source>
        <dbReference type="ARBA" id="ARBA00006991"/>
    </source>
</evidence>
<sequence length="726" mass="83119">MSGHKQGNCSKVSATSASYQNTWLTWCRLCAKQGNIGQEHEIFSKNDTGQATALTTSIGKYFWVNIKVEDEISKSICKQCRILVEELCNFTERVNKVQTLFCLLQNLRPSCEEEANKLRSQCGLINERWEHIIKVPQPKPITANQEAQTDLVIFFNGDANRSSQESGDDNSEEIERLASEEQIEQEDEMVLMEMENTVEPNFECILPDAKYKSVAKTKRNDFGKSSSKPSRPVPKKIFMSNEKLEQEMELDEGAERDFEYLVNNDDDLVEIDESEFRQKTVNDDVDVQDSDLFKEFKYKADGEEGESEVNCGSNAVKENDSEYHEIQEIYSEGEVDDYVVLEEDEQECEVEKSIDEHSKSGDEKSTAVNACDLLVKRKRGRPPLSAKSGQRPSSAYRYQCKECKRKYKSANVYRKHMQVTHDVVIDNTTDFICSICQKNCHTKSRLQMHKRKHLPDDEKATVPCPYCDRGFSFVDAMRRHVKIVHQNIKPFICEQCGRTCKTLAALNEHLLVHTDECPFKCEVCGKSFKNNARLKSHMDTHNESEYACPECGLKLNTRRTLQQHRLVHTDVKRFKCEFCDAAFKRTKSLKNHLLLHSGLRPYKCPFCDKSFSNGSNCRSHKRRVHPAELAEEEALGKKSDPVPIPKLEDLKAAKTAVVQPRKVRRSAHGGKAVKRRNSDDSDDMDSFAMSEVHYEIKGELGEEGLDENHEDDGCEETVIYEIIDEI</sequence>
<proteinExistence type="inferred from homology"/>
<feature type="domain" description="ZAD" evidence="15">
    <location>
        <begin position="25"/>
        <end position="104"/>
    </location>
</feature>
<feature type="domain" description="C2H2-type" evidence="14">
    <location>
        <begin position="462"/>
        <end position="490"/>
    </location>
</feature>
<evidence type="ECO:0000256" key="4">
    <source>
        <dbReference type="ARBA" id="ARBA00022737"/>
    </source>
</evidence>
<dbReference type="Gene3D" id="3.30.160.60">
    <property type="entry name" value="Classic Zinc Finger"/>
    <property type="match status" value="6"/>
</dbReference>
<dbReference type="FunFam" id="3.30.160.60:FF:000624">
    <property type="entry name" value="zinc finger protein 697"/>
    <property type="match status" value="1"/>
</dbReference>
<dbReference type="Pfam" id="PF00096">
    <property type="entry name" value="zf-C2H2"/>
    <property type="match status" value="4"/>
</dbReference>
<dbReference type="PANTHER" id="PTHR24393">
    <property type="entry name" value="ZINC FINGER PROTEIN"/>
    <property type="match status" value="1"/>
</dbReference>
<dbReference type="SUPFAM" id="SSF57667">
    <property type="entry name" value="beta-beta-alpha zinc fingers"/>
    <property type="match status" value="5"/>
</dbReference>
<dbReference type="GO" id="GO:0002009">
    <property type="term" value="P:morphogenesis of an epithelium"/>
    <property type="evidence" value="ECO:0007669"/>
    <property type="project" value="UniProtKB-ARBA"/>
</dbReference>
<feature type="domain" description="C2H2-type" evidence="14">
    <location>
        <begin position="546"/>
        <end position="573"/>
    </location>
</feature>
<accession>A0A1I8PBE3</accession>
<feature type="binding site" evidence="12">
    <location>
        <position position="77"/>
    </location>
    <ligand>
        <name>Zn(2+)</name>
        <dbReference type="ChEBI" id="CHEBI:29105"/>
    </ligand>
</feature>
<evidence type="ECO:0000256" key="6">
    <source>
        <dbReference type="ARBA" id="ARBA00022833"/>
    </source>
</evidence>
<evidence type="ECO:0000256" key="5">
    <source>
        <dbReference type="ARBA" id="ARBA00022771"/>
    </source>
</evidence>
<evidence type="ECO:0000313" key="16">
    <source>
        <dbReference type="EnsemblMetazoa" id="SCAU006483-PA"/>
    </source>
</evidence>
<feature type="domain" description="C2H2-type" evidence="14">
    <location>
        <begin position="398"/>
        <end position="421"/>
    </location>
</feature>
<dbReference type="GO" id="GO:0048598">
    <property type="term" value="P:embryonic morphogenesis"/>
    <property type="evidence" value="ECO:0007669"/>
    <property type="project" value="UniProtKB-ARBA"/>
</dbReference>
<dbReference type="KEGG" id="scac:106088383"/>
<evidence type="ECO:0000256" key="8">
    <source>
        <dbReference type="ARBA" id="ARBA00023125"/>
    </source>
</evidence>
<dbReference type="SMART" id="SM00355">
    <property type="entry name" value="ZnF_C2H2"/>
    <property type="match status" value="8"/>
</dbReference>
<dbReference type="Gene3D" id="3.40.1800.20">
    <property type="match status" value="1"/>
</dbReference>
<keyword evidence="17" id="KW-1185">Reference proteome</keyword>
<dbReference type="InterPro" id="IPR036236">
    <property type="entry name" value="Znf_C2H2_sf"/>
</dbReference>
<dbReference type="PROSITE" id="PS51915">
    <property type="entry name" value="ZAD"/>
    <property type="match status" value="1"/>
</dbReference>
<dbReference type="OrthoDB" id="6077919at2759"/>
<feature type="region of interest" description="Disordered" evidence="13">
    <location>
        <begin position="658"/>
        <end position="688"/>
    </location>
</feature>
<name>A0A1I8PBE3_STOCA</name>
<comment type="similarity">
    <text evidence="2">Belongs to the krueppel C2H2-type zinc-finger protein family.</text>
</comment>
<evidence type="ECO:0008006" key="18">
    <source>
        <dbReference type="Google" id="ProtNLM"/>
    </source>
</evidence>
<evidence type="ECO:0000256" key="10">
    <source>
        <dbReference type="ARBA" id="ARBA00023242"/>
    </source>
</evidence>
<evidence type="ECO:0000256" key="3">
    <source>
        <dbReference type="ARBA" id="ARBA00022723"/>
    </source>
</evidence>
<reference evidence="16" key="1">
    <citation type="submission" date="2020-05" db="UniProtKB">
        <authorList>
            <consortium name="EnsemblMetazoa"/>
        </authorList>
    </citation>
    <scope>IDENTIFICATION</scope>
    <source>
        <strain evidence="16">USDA</strain>
    </source>
</reference>
<keyword evidence="7" id="KW-0805">Transcription regulation</keyword>
<feature type="binding site" evidence="12">
    <location>
        <position position="80"/>
    </location>
    <ligand>
        <name>Zn(2+)</name>
        <dbReference type="ChEBI" id="CHEBI:29105"/>
    </ligand>
</feature>
<gene>
    <name evidence="16" type="primary">106088383</name>
</gene>
<dbReference type="Proteomes" id="UP000095300">
    <property type="component" value="Unassembled WGS sequence"/>
</dbReference>
<dbReference type="SMART" id="SM00868">
    <property type="entry name" value="zf-AD"/>
    <property type="match status" value="1"/>
</dbReference>